<dbReference type="InterPro" id="IPR029058">
    <property type="entry name" value="AB_hydrolase_fold"/>
</dbReference>
<evidence type="ECO:0000313" key="3">
    <source>
        <dbReference type="EMBL" id="MDA3730157.1"/>
    </source>
</evidence>
<keyword evidence="1" id="KW-1133">Transmembrane helix</keyword>
<keyword evidence="4" id="KW-1185">Reference proteome</keyword>
<protein>
    <submittedName>
        <fullName evidence="3">Alpha/beta hydrolase</fullName>
    </submittedName>
</protein>
<dbReference type="Proteomes" id="UP001169242">
    <property type="component" value="Unassembled WGS sequence"/>
</dbReference>
<dbReference type="PANTHER" id="PTHR43358:SF4">
    <property type="entry name" value="ALPHA_BETA HYDROLASE FOLD-1 DOMAIN-CONTAINING PROTEIN"/>
    <property type="match status" value="1"/>
</dbReference>
<dbReference type="RefSeq" id="WP_271010879.1">
    <property type="nucleotide sequence ID" value="NZ_JAQIFT010000008.1"/>
</dbReference>
<evidence type="ECO:0000259" key="2">
    <source>
        <dbReference type="Pfam" id="PF12146"/>
    </source>
</evidence>
<evidence type="ECO:0000313" key="4">
    <source>
        <dbReference type="Proteomes" id="UP001169242"/>
    </source>
</evidence>
<accession>A0AA42IYT6</accession>
<sequence>MKKFKKIIIGIIVFILLIGTIAVGFGANYLYDLALNPYTSKDLIFGSDDEDSDDAVNQNETSGVSTIDDQTWLLEHSGYEDLFMTSRDGLKLHNYVLTQPNSNKWMITVHGYTSEGVLMAPYARKFYDMGYNVIIPDLRSHGQSEGDYIGMGWDERFDIIDLVSYIVENNHDAQITLFGVSMGAATVMNVSGEELPSNVKAVIEDCGYTSVWDQFAYQLDDLFGLPAFPMMHTASLVGKLRAGYWIGEASSIEQVKKSITPTLFIHGNADDFVPYFMLDELYAASNAEKEKLVIEGAGHAKSKDVNPELYWSTITNFLDKYVD</sequence>
<dbReference type="InterPro" id="IPR022742">
    <property type="entry name" value="Hydrolase_4"/>
</dbReference>
<comment type="caution">
    <text evidence="3">The sequence shown here is derived from an EMBL/GenBank/DDBJ whole genome shotgun (WGS) entry which is preliminary data.</text>
</comment>
<dbReference type="EMBL" id="JAQIFT010000008">
    <property type="protein sequence ID" value="MDA3730157.1"/>
    <property type="molecule type" value="Genomic_DNA"/>
</dbReference>
<dbReference type="PANTHER" id="PTHR43358">
    <property type="entry name" value="ALPHA/BETA-HYDROLASE"/>
    <property type="match status" value="1"/>
</dbReference>
<dbReference type="SUPFAM" id="SSF53474">
    <property type="entry name" value="alpha/beta-Hydrolases"/>
    <property type="match status" value="1"/>
</dbReference>
<name>A0AA42IYT6_9FIRM</name>
<gene>
    <name evidence="3" type="ORF">PBV87_01330</name>
</gene>
<feature type="transmembrane region" description="Helical" evidence="1">
    <location>
        <begin position="7"/>
        <end position="31"/>
    </location>
</feature>
<organism evidence="3 4">
    <name type="scientific">Holtiella tumoricola</name>
    <dbReference type="NCBI Taxonomy" id="3018743"/>
    <lineage>
        <taxon>Bacteria</taxon>
        <taxon>Bacillati</taxon>
        <taxon>Bacillota</taxon>
        <taxon>Clostridia</taxon>
        <taxon>Lachnospirales</taxon>
        <taxon>Cellulosilyticaceae</taxon>
        <taxon>Holtiella</taxon>
    </lineage>
</organism>
<dbReference type="GO" id="GO:0016787">
    <property type="term" value="F:hydrolase activity"/>
    <property type="evidence" value="ECO:0007669"/>
    <property type="project" value="UniProtKB-KW"/>
</dbReference>
<dbReference type="Gene3D" id="3.40.50.1820">
    <property type="entry name" value="alpha/beta hydrolase"/>
    <property type="match status" value="1"/>
</dbReference>
<dbReference type="InterPro" id="IPR052920">
    <property type="entry name" value="DNA-binding_regulatory"/>
</dbReference>
<proteinExistence type="predicted"/>
<feature type="domain" description="Serine aminopeptidase S33" evidence="2">
    <location>
        <begin position="104"/>
        <end position="203"/>
    </location>
</feature>
<keyword evidence="1" id="KW-0812">Transmembrane</keyword>
<evidence type="ECO:0000256" key="1">
    <source>
        <dbReference type="SAM" id="Phobius"/>
    </source>
</evidence>
<reference evidence="3" key="1">
    <citation type="journal article" date="2023" name="Int. J. Syst. Evol. Microbiol.">
        <title>&lt;i&gt;Holtiella tumoricola&lt;/i&gt; gen. nov. sp. nov., isolated from a human clinical sample.</title>
        <authorList>
            <person name="Allen-Vercoe E."/>
            <person name="Daigneault M.C."/>
            <person name="Vancuren S.J."/>
            <person name="Cochrane K."/>
            <person name="O'Neal L.L."/>
            <person name="Sankaranarayanan K."/>
            <person name="Lawson P.A."/>
        </authorList>
    </citation>
    <scope>NUCLEOTIDE SEQUENCE</scope>
    <source>
        <strain evidence="3">CC70A</strain>
    </source>
</reference>
<dbReference type="Pfam" id="PF12146">
    <property type="entry name" value="Hydrolase_4"/>
    <property type="match status" value="1"/>
</dbReference>
<keyword evidence="3" id="KW-0378">Hydrolase</keyword>
<keyword evidence="1" id="KW-0472">Membrane</keyword>
<dbReference type="AlphaFoldDB" id="A0AA42IYT6"/>